<keyword evidence="2" id="KW-1185">Reference proteome</keyword>
<protein>
    <submittedName>
        <fullName evidence="1">Uncharacterized protein</fullName>
    </submittedName>
</protein>
<name>A0ACC1M332_9FUNG</name>
<sequence>SDVELALAMNHAFTNGDVLGAHRSFGDLYGGPAVPPSPLSNMTMAACASAMQVDSEDTNDSAGDDDDDTSATCSLGAQYVNAGVSASALASHTAGINIPVAPLLPNEVHELTNKPFGGFVGGEGVNMSNADIVIAIFNAMSNAAATASNTIDDMGLSLAAVQNSTDSRVAAMLDPTSFGYDPGAFTLAHNNNGNSSNAAKSQAASGPHAMDWCFDWSHAAPCGPSGSAPDFISTTASSGLGAGKDDRDMRVDWTSSGASTAVGDSACPGTLAFGAAARSATQN</sequence>
<reference evidence="1" key="1">
    <citation type="submission" date="2022-07" db="EMBL/GenBank/DDBJ databases">
        <title>Phylogenomic reconstructions and comparative analyses of Kickxellomycotina fungi.</title>
        <authorList>
            <person name="Reynolds N.K."/>
            <person name="Stajich J.E."/>
            <person name="Barry K."/>
            <person name="Grigoriev I.V."/>
            <person name="Crous P."/>
            <person name="Smith M.E."/>
        </authorList>
    </citation>
    <scope>NUCLEOTIDE SEQUENCE</scope>
    <source>
        <strain evidence="1">CBS 190363</strain>
    </source>
</reference>
<gene>
    <name evidence="1" type="ORF">IWW38_003159</name>
</gene>
<accession>A0ACC1M332</accession>
<dbReference type="EMBL" id="JANBVB010000699">
    <property type="protein sequence ID" value="KAJ2892595.1"/>
    <property type="molecule type" value="Genomic_DNA"/>
</dbReference>
<dbReference type="Proteomes" id="UP001139981">
    <property type="component" value="Unassembled WGS sequence"/>
</dbReference>
<proteinExistence type="predicted"/>
<evidence type="ECO:0000313" key="2">
    <source>
        <dbReference type="Proteomes" id="UP001139981"/>
    </source>
</evidence>
<evidence type="ECO:0000313" key="1">
    <source>
        <dbReference type="EMBL" id="KAJ2892595.1"/>
    </source>
</evidence>
<comment type="caution">
    <text evidence="1">The sequence shown here is derived from an EMBL/GenBank/DDBJ whole genome shotgun (WGS) entry which is preliminary data.</text>
</comment>
<organism evidence="1 2">
    <name type="scientific">Coemansia aciculifera</name>
    <dbReference type="NCBI Taxonomy" id="417176"/>
    <lineage>
        <taxon>Eukaryota</taxon>
        <taxon>Fungi</taxon>
        <taxon>Fungi incertae sedis</taxon>
        <taxon>Zoopagomycota</taxon>
        <taxon>Kickxellomycotina</taxon>
        <taxon>Kickxellomycetes</taxon>
        <taxon>Kickxellales</taxon>
        <taxon>Kickxellaceae</taxon>
        <taxon>Coemansia</taxon>
    </lineage>
</organism>
<feature type="non-terminal residue" evidence="1">
    <location>
        <position position="1"/>
    </location>
</feature>